<organism evidence="1 2">
    <name type="scientific">Ixodes persulcatus</name>
    <name type="common">Taiga tick</name>
    <dbReference type="NCBI Taxonomy" id="34615"/>
    <lineage>
        <taxon>Eukaryota</taxon>
        <taxon>Metazoa</taxon>
        <taxon>Ecdysozoa</taxon>
        <taxon>Arthropoda</taxon>
        <taxon>Chelicerata</taxon>
        <taxon>Arachnida</taxon>
        <taxon>Acari</taxon>
        <taxon>Parasitiformes</taxon>
        <taxon>Ixodida</taxon>
        <taxon>Ixodoidea</taxon>
        <taxon>Ixodidae</taxon>
        <taxon>Ixodinae</taxon>
        <taxon>Ixodes</taxon>
    </lineage>
</organism>
<evidence type="ECO:0000313" key="2">
    <source>
        <dbReference type="Proteomes" id="UP000805193"/>
    </source>
</evidence>
<accession>A0AC60QTQ6</accession>
<protein>
    <submittedName>
        <fullName evidence="1">Uncharacterized protein</fullName>
    </submittedName>
</protein>
<name>A0AC60QTQ6_IXOPE</name>
<reference evidence="1 2" key="1">
    <citation type="journal article" date="2020" name="Cell">
        <title>Large-Scale Comparative Analyses of Tick Genomes Elucidate Their Genetic Diversity and Vector Capacities.</title>
        <authorList>
            <consortium name="Tick Genome and Microbiome Consortium (TIGMIC)"/>
            <person name="Jia N."/>
            <person name="Wang J."/>
            <person name="Shi W."/>
            <person name="Du L."/>
            <person name="Sun Y."/>
            <person name="Zhan W."/>
            <person name="Jiang J.F."/>
            <person name="Wang Q."/>
            <person name="Zhang B."/>
            <person name="Ji P."/>
            <person name="Bell-Sakyi L."/>
            <person name="Cui X.M."/>
            <person name="Yuan T.T."/>
            <person name="Jiang B.G."/>
            <person name="Yang W.F."/>
            <person name="Lam T.T."/>
            <person name="Chang Q.C."/>
            <person name="Ding S.J."/>
            <person name="Wang X.J."/>
            <person name="Zhu J.G."/>
            <person name="Ruan X.D."/>
            <person name="Zhao L."/>
            <person name="Wei J.T."/>
            <person name="Ye R.Z."/>
            <person name="Que T.C."/>
            <person name="Du C.H."/>
            <person name="Zhou Y.H."/>
            <person name="Cheng J.X."/>
            <person name="Dai P.F."/>
            <person name="Guo W.B."/>
            <person name="Han X.H."/>
            <person name="Huang E.J."/>
            <person name="Li L.F."/>
            <person name="Wei W."/>
            <person name="Gao Y.C."/>
            <person name="Liu J.Z."/>
            <person name="Shao H.Z."/>
            <person name="Wang X."/>
            <person name="Wang C.C."/>
            <person name="Yang T.C."/>
            <person name="Huo Q.B."/>
            <person name="Li W."/>
            <person name="Chen H.Y."/>
            <person name="Chen S.E."/>
            <person name="Zhou L.G."/>
            <person name="Ni X.B."/>
            <person name="Tian J.H."/>
            <person name="Sheng Y."/>
            <person name="Liu T."/>
            <person name="Pan Y.S."/>
            <person name="Xia L.Y."/>
            <person name="Li J."/>
            <person name="Zhao F."/>
            <person name="Cao W.C."/>
        </authorList>
    </citation>
    <scope>NUCLEOTIDE SEQUENCE [LARGE SCALE GENOMIC DNA]</scope>
    <source>
        <strain evidence="1">Iper-2018</strain>
    </source>
</reference>
<dbReference type="EMBL" id="JABSTQ010004970">
    <property type="protein sequence ID" value="KAG0440493.1"/>
    <property type="molecule type" value="Genomic_DNA"/>
</dbReference>
<dbReference type="Proteomes" id="UP000805193">
    <property type="component" value="Unassembled WGS sequence"/>
</dbReference>
<evidence type="ECO:0000313" key="1">
    <source>
        <dbReference type="EMBL" id="KAG0440493.1"/>
    </source>
</evidence>
<proteinExistence type="predicted"/>
<sequence length="597" mass="60868">MLRALFLTGPLLCGFLLSGQAAQGAPRRARQIGAGLFFPGNGGGFGGGHQITHVKTKKSEKVYASSSALSPGGYTGTVHASPFLSSGGYHGHSGHLSSMVGSSSNLFGGGLHRTSFSTGGLHGSGLLGGYSGFHSPLGHHTPFSSGGLHGGYLGGMNGFHTPMTATGHLLLGGGGYGGLGHHMSGYSTGNFQGGAYGDLMQGPLSGGLSSVTHHVSYSSGNLHQAAAEHQHLSNAAQVHTQLASQALAEADAAHNAQLQASLYHKQLLHKAMSHQTYAQRAQEAANTAHQRLLHESAAHAAISSVYHSGHGLNGMYGGGLHPGFFGGGLQSHLYGTGGPSFHTNYVQSSYPWQQGGHGLSMLHGGGFSYGTGLGTVAVQYPETQLQSVIRKLKHCTSIHYLDNLHGGQGLYGSSFGLNSGLGLGGGFGGFGYGGLEHDHLAFGSNTFPSHIGGPLQSGGLHHGHLGYLSGLLHHGLGYGGGLLNHDNLPYGSGALYGSGGLMDDGFRYGGTALHHGGFGYGGALSHGGIGYGGSLSHDNFGYGNGLSSHGAFSYGSGLLGSHHPLHGSPLSSSLSGYQYGTGGGFPMAGGFQHHFRR</sequence>
<gene>
    <name evidence="1" type="ORF">HPB47_016266</name>
</gene>
<keyword evidence="2" id="KW-1185">Reference proteome</keyword>
<comment type="caution">
    <text evidence="1">The sequence shown here is derived from an EMBL/GenBank/DDBJ whole genome shotgun (WGS) entry which is preliminary data.</text>
</comment>